<keyword evidence="4" id="KW-0808">Transferase</keyword>
<dbReference type="InterPro" id="IPR038120">
    <property type="entry name" value="Rpb1_funnel_sf"/>
</dbReference>
<evidence type="ECO:0000256" key="5">
    <source>
        <dbReference type="ARBA" id="ARBA00022695"/>
    </source>
</evidence>
<reference evidence="8" key="1">
    <citation type="journal article" date="2020" name="Nature">
        <title>Giant virus diversity and host interactions through global metagenomics.</title>
        <authorList>
            <person name="Schulz F."/>
            <person name="Roux S."/>
            <person name="Paez-Espino D."/>
            <person name="Jungbluth S."/>
            <person name="Walsh D.A."/>
            <person name="Denef V.J."/>
            <person name="McMahon K.D."/>
            <person name="Konstantinidis K.T."/>
            <person name="Eloe-Fadrosh E.A."/>
            <person name="Kyrpides N.C."/>
            <person name="Woyke T."/>
        </authorList>
    </citation>
    <scope>NUCLEOTIDE SEQUENCE</scope>
    <source>
        <strain evidence="8">GVMAG-M-3300023184-13</strain>
    </source>
</reference>
<comment type="similarity">
    <text evidence="1">Belongs to the RNA polymerase beta' chain family.</text>
</comment>
<keyword evidence="5" id="KW-0548">Nucleotidyltransferase</keyword>
<evidence type="ECO:0000256" key="4">
    <source>
        <dbReference type="ARBA" id="ARBA00022679"/>
    </source>
</evidence>
<accession>A0A6C0HLV9</accession>
<dbReference type="Gene3D" id="1.10.150.390">
    <property type="match status" value="1"/>
</dbReference>
<dbReference type="GO" id="GO:0003677">
    <property type="term" value="F:DNA binding"/>
    <property type="evidence" value="ECO:0007669"/>
    <property type="project" value="InterPro"/>
</dbReference>
<dbReference type="EMBL" id="MN739981">
    <property type="protein sequence ID" value="QHT81357.1"/>
    <property type="molecule type" value="Genomic_DNA"/>
</dbReference>
<evidence type="ECO:0000313" key="8">
    <source>
        <dbReference type="EMBL" id="QHT81357.1"/>
    </source>
</evidence>
<dbReference type="Gene3D" id="1.10.274.100">
    <property type="entry name" value="RNA polymerase Rpb1, domain 3"/>
    <property type="match status" value="1"/>
</dbReference>
<dbReference type="Gene3D" id="3.30.1360.140">
    <property type="match status" value="1"/>
</dbReference>
<dbReference type="InterPro" id="IPR038593">
    <property type="entry name" value="RNA_pol_Rpb1_7_sf"/>
</dbReference>
<dbReference type="SUPFAM" id="SSF64484">
    <property type="entry name" value="beta and beta-prime subunits of DNA dependent RNA-polymerase"/>
    <property type="match status" value="1"/>
</dbReference>
<dbReference type="Gene3D" id="1.10.132.30">
    <property type="match status" value="1"/>
</dbReference>
<dbReference type="PANTHER" id="PTHR19376:SF37">
    <property type="entry name" value="DNA-DIRECTED RNA POLYMERASE II SUBUNIT RPB1"/>
    <property type="match status" value="1"/>
</dbReference>
<name>A0A6C0HLV9_9ZZZZ</name>
<dbReference type="FunFam" id="2.40.40.20:FF:000019">
    <property type="entry name" value="DNA-directed RNA polymerase II subunit RPB1"/>
    <property type="match status" value="1"/>
</dbReference>
<dbReference type="InterPro" id="IPR007081">
    <property type="entry name" value="RNA_pol_Rpb1_5"/>
</dbReference>
<proteinExistence type="inferred from homology"/>
<keyword evidence="3" id="KW-0240">DNA-directed RNA polymerase</keyword>
<evidence type="ECO:0000259" key="7">
    <source>
        <dbReference type="SMART" id="SM00663"/>
    </source>
</evidence>
<evidence type="ECO:0000256" key="6">
    <source>
        <dbReference type="ARBA" id="ARBA00023163"/>
    </source>
</evidence>
<dbReference type="InterPro" id="IPR044893">
    <property type="entry name" value="RNA_pol_Rpb1_clamp_domain"/>
</dbReference>
<evidence type="ECO:0000256" key="2">
    <source>
        <dbReference type="ARBA" id="ARBA00012418"/>
    </source>
</evidence>
<dbReference type="InterPro" id="IPR045867">
    <property type="entry name" value="DNA-dir_RpoC_beta_prime"/>
</dbReference>
<organism evidence="8">
    <name type="scientific">viral metagenome</name>
    <dbReference type="NCBI Taxonomy" id="1070528"/>
    <lineage>
        <taxon>unclassified sequences</taxon>
        <taxon>metagenomes</taxon>
        <taxon>organismal metagenomes</taxon>
    </lineage>
</organism>
<dbReference type="Pfam" id="PF04983">
    <property type="entry name" value="RNA_pol_Rpb1_3"/>
    <property type="match status" value="1"/>
</dbReference>
<dbReference type="Pfam" id="PF04998">
    <property type="entry name" value="RNA_pol_Rpb1_5"/>
    <property type="match status" value="1"/>
</dbReference>
<dbReference type="Gene3D" id="3.30.1490.180">
    <property type="entry name" value="RNA polymerase ii"/>
    <property type="match status" value="1"/>
</dbReference>
<dbReference type="SMART" id="SM00663">
    <property type="entry name" value="RPOLA_N"/>
    <property type="match status" value="1"/>
</dbReference>
<dbReference type="InterPro" id="IPR000722">
    <property type="entry name" value="RNA_pol_asu"/>
</dbReference>
<feature type="domain" description="RNA polymerase N-terminal" evidence="7">
    <location>
        <begin position="237"/>
        <end position="540"/>
    </location>
</feature>
<dbReference type="Gene3D" id="6.20.50.80">
    <property type="match status" value="1"/>
</dbReference>
<dbReference type="InterPro" id="IPR007080">
    <property type="entry name" value="RNA_pol_Rpb1_1"/>
</dbReference>
<evidence type="ECO:0000256" key="1">
    <source>
        <dbReference type="ARBA" id="ARBA00006460"/>
    </source>
</evidence>
<dbReference type="Pfam" id="PF04997">
    <property type="entry name" value="RNA_pol_Rpb1_1"/>
    <property type="match status" value="1"/>
</dbReference>
<dbReference type="Gene3D" id="2.40.40.20">
    <property type="match status" value="1"/>
</dbReference>
<dbReference type="InterPro" id="IPR007083">
    <property type="entry name" value="RNA_pol_Rpb1_4"/>
</dbReference>
<dbReference type="GO" id="GO:0005665">
    <property type="term" value="C:RNA polymerase II, core complex"/>
    <property type="evidence" value="ECO:0007669"/>
    <property type="project" value="TreeGrafter"/>
</dbReference>
<dbReference type="Gene3D" id="4.10.860.120">
    <property type="entry name" value="RNA polymerase II, clamp domain"/>
    <property type="match status" value="1"/>
</dbReference>
<keyword evidence="6" id="KW-0804">Transcription</keyword>
<sequence length="1503" mass="171000">MSSFKESRNDNYEIGTIRGVQFGVYSPEEILRRSVVSITVDTFYDSNGDPRINGLFDPRMGYIEPHLKCKTCEQTYIYCPGHFGHIELPKPVFNLQPTFEEYIVKILKCVCIKCSHLLINKNHQLIKNIMASTKGNYKDRFEKIFKLTSKVKVCGSVEKNDTITDNGGCGAIQPSKYNKTNLRTDNIIVAEWKYESGDNPVNLSEELNADIILAIFKRITEDDALVMGFSSKWCMPHWLIISVLPVVPPSVRPSVRQYNSQRSEDDLTNKYYDIIKACQFLRDKLAKGINLEPEKIKQYVDLVQHEVVTLFNNDIKGIPNAMTRGGRPMKTLHQRLSGKEGRIRNNLMGKRVDFSARSVISPDANLSIEELGVPEKIAMNLTFPEVVNKYNINKMYQLVRNGNKVYPGAKSWKSVNDGKQKLIIDGSKIVLEYGDVVNRQLVDGDIVLFNRQPSLHKMSMMAHPIRVMKGNTFRLNVDVCTPYAADFDGDEMNMHVPQSLQTSVELKYLAAVSKHIITPSTGSPIISPAQDNLLGLFKLTDDNVFFTHAELMNILVGVKKFNGIIPEPKINDGKIVRWTGKQIYSLILPPITMTNKISETSETYSQLKDVIIEDGILKQGQVEKKTSSKIVHIIFNDYGHREAARYLNDLQTIATRYMIRSGFSLGISDLIVNPEIRKRNEDFILNGKKEIIELTKKVHLNIMEDITEGLDILYEQKVKKINQDVARAIMSNTTKSLPLNNRMNYIVTSGSKGSSLNIQQMMCLVGQQDIDNARVPLGFTDRTLPHYPRYENGGESRGFISSNFLNGLNPQEFFFHAMSGREGVIDKAVKTANSGYMQRRLVKAMEDLKVSHDMTVRGSTNDIVQFCYGYDGFNSTALESQKTAFAGIDIEKLNINYYIDFVNDKFDYVSKNEIDKMKKIDGWKDIISKYNAHIVEITDLYHKLYPRFLKIGEKINDISLRYPVNFNRLIVNTINQFKLANAGKSDINPVEIIREIDELVKYCRINNMRNITFELLVYDFLAPKILLRDKKFNRVAFLHIINFIKARFKHSLAEGGEMVGPLAAQSLGEKTTQMTMKTFQSAGVGEKSAVTSGVTRLNELLSNTKNLKNSNCLIFLKEDHRFNHEMAEKMRNNIELATIGDILASTAIYLEPNNDYANVLEDDREFMEIYKVFSDIDPQATQIPNNPWVIRLEFDRRKIIDKKITMEDIYIILKHNYSTASLMFMDDNAAKLVFRLRMPFQTNAARANDDITYLEAKIKEISDIIIKGIDGITRVFIQNDSEAVIKENGSFISKKEYYLDTEGSNLFEALIRKGVDPYRTLCIDPNEMYSVFGIEVARFIIQNQLTMLLLEFDINLSPRHLDLLCDKMCQNGDIMSINRHGIKKENIGPLAKASFEETTDQLLEASLFGAYDNIKGVSSNIMVGQIPTCGTGDSTVLIDEDLLPTPDTITHDDDDDADHNKDEDINKIFESSEYCENADIKFSLGDINANRDDYDYFPEIDVS</sequence>
<protein>
    <recommendedName>
        <fullName evidence="2">DNA-directed RNA polymerase</fullName>
        <ecNumber evidence="2">2.7.7.6</ecNumber>
    </recommendedName>
</protein>
<dbReference type="InterPro" id="IPR007066">
    <property type="entry name" value="RNA_pol_Rpb1_3"/>
</dbReference>
<dbReference type="GO" id="GO:0003899">
    <property type="term" value="F:DNA-directed RNA polymerase activity"/>
    <property type="evidence" value="ECO:0007669"/>
    <property type="project" value="UniProtKB-EC"/>
</dbReference>
<dbReference type="GO" id="GO:0006351">
    <property type="term" value="P:DNA-templated transcription"/>
    <property type="evidence" value="ECO:0007669"/>
    <property type="project" value="InterPro"/>
</dbReference>
<dbReference type="Gene3D" id="6.10.250.2940">
    <property type="match status" value="1"/>
</dbReference>
<dbReference type="PANTHER" id="PTHR19376">
    <property type="entry name" value="DNA-DIRECTED RNA POLYMERASE"/>
    <property type="match status" value="1"/>
</dbReference>
<dbReference type="Pfam" id="PF04990">
    <property type="entry name" value="RNA_pol_Rpb1_7"/>
    <property type="match status" value="1"/>
</dbReference>
<dbReference type="InterPro" id="IPR007073">
    <property type="entry name" value="RNA_pol_Rpb1_7"/>
</dbReference>
<dbReference type="InterPro" id="IPR006592">
    <property type="entry name" value="RNA_pol_N"/>
</dbReference>
<dbReference type="Pfam" id="PF00623">
    <property type="entry name" value="RNA_pol_Rpb1_2"/>
    <property type="match status" value="1"/>
</dbReference>
<evidence type="ECO:0000256" key="3">
    <source>
        <dbReference type="ARBA" id="ARBA00022478"/>
    </source>
</evidence>
<dbReference type="InterPro" id="IPR007075">
    <property type="entry name" value="RNA_pol_Rpb1_6"/>
</dbReference>
<dbReference type="Pfam" id="PF05000">
    <property type="entry name" value="RNA_pol_Rpb1_4"/>
    <property type="match status" value="1"/>
</dbReference>
<dbReference type="Pfam" id="PF04992">
    <property type="entry name" value="RNA_pol_Rpb1_6"/>
    <property type="match status" value="1"/>
</dbReference>
<dbReference type="EC" id="2.7.7.6" evidence="2"/>
<dbReference type="InterPro" id="IPR042102">
    <property type="entry name" value="RNA_pol_Rpb1_3_sf"/>
</dbReference>